<keyword evidence="3" id="KW-0479">Metal-binding</keyword>
<name>A0A6A6EC84_9PEZI</name>
<keyword evidence="5" id="KW-0862">Zinc</keyword>
<evidence type="ECO:0000313" key="8">
    <source>
        <dbReference type="Proteomes" id="UP000800200"/>
    </source>
</evidence>
<dbReference type="GO" id="GO:0046872">
    <property type="term" value="F:metal ion binding"/>
    <property type="evidence" value="ECO:0007669"/>
    <property type="project" value="UniProtKB-KW"/>
</dbReference>
<dbReference type="Gene3D" id="3.60.15.10">
    <property type="entry name" value="Ribonuclease Z/Hydroxyacylglutathione hydrolase-like"/>
    <property type="match status" value="1"/>
</dbReference>
<dbReference type="InterPro" id="IPR001279">
    <property type="entry name" value="Metallo-B-lactamas"/>
</dbReference>
<evidence type="ECO:0000256" key="1">
    <source>
        <dbReference type="ARBA" id="ARBA00001947"/>
    </source>
</evidence>
<dbReference type="CDD" id="cd07729">
    <property type="entry name" value="AHL_lactonase_MBL-fold"/>
    <property type="match status" value="1"/>
</dbReference>
<evidence type="ECO:0000259" key="6">
    <source>
        <dbReference type="SMART" id="SM00849"/>
    </source>
</evidence>
<dbReference type="SUPFAM" id="SSF56281">
    <property type="entry name" value="Metallo-hydrolase/oxidoreductase"/>
    <property type="match status" value="1"/>
</dbReference>
<evidence type="ECO:0000256" key="3">
    <source>
        <dbReference type="ARBA" id="ARBA00022723"/>
    </source>
</evidence>
<reference evidence="7" key="1">
    <citation type="journal article" date="2020" name="Stud. Mycol.">
        <title>101 Dothideomycetes genomes: a test case for predicting lifestyles and emergence of pathogens.</title>
        <authorList>
            <person name="Haridas S."/>
            <person name="Albert R."/>
            <person name="Binder M."/>
            <person name="Bloem J."/>
            <person name="Labutti K."/>
            <person name="Salamov A."/>
            <person name="Andreopoulos B."/>
            <person name="Baker S."/>
            <person name="Barry K."/>
            <person name="Bills G."/>
            <person name="Bluhm B."/>
            <person name="Cannon C."/>
            <person name="Castanera R."/>
            <person name="Culley D."/>
            <person name="Daum C."/>
            <person name="Ezra D."/>
            <person name="Gonzalez J."/>
            <person name="Henrissat B."/>
            <person name="Kuo A."/>
            <person name="Liang C."/>
            <person name="Lipzen A."/>
            <person name="Lutzoni F."/>
            <person name="Magnuson J."/>
            <person name="Mondo S."/>
            <person name="Nolan M."/>
            <person name="Ohm R."/>
            <person name="Pangilinan J."/>
            <person name="Park H.-J."/>
            <person name="Ramirez L."/>
            <person name="Alfaro M."/>
            <person name="Sun H."/>
            <person name="Tritt A."/>
            <person name="Yoshinaga Y."/>
            <person name="Zwiers L.-H."/>
            <person name="Turgeon B."/>
            <person name="Goodwin S."/>
            <person name="Spatafora J."/>
            <person name="Crous P."/>
            <person name="Grigoriev I."/>
        </authorList>
    </citation>
    <scope>NUCLEOTIDE SEQUENCE</scope>
    <source>
        <strain evidence="7">CBS 207.26</strain>
    </source>
</reference>
<dbReference type="PANTHER" id="PTHR42978:SF2">
    <property type="entry name" value="102 KBASES UNSTABLE REGION: FROM 1 TO 119443"/>
    <property type="match status" value="1"/>
</dbReference>
<dbReference type="Proteomes" id="UP000800200">
    <property type="component" value="Unassembled WGS sequence"/>
</dbReference>
<keyword evidence="4 7" id="KW-0378">Hydrolase</keyword>
<comment type="similarity">
    <text evidence="2">Belongs to the metallo-beta-lactamase superfamily.</text>
</comment>
<keyword evidence="8" id="KW-1185">Reference proteome</keyword>
<evidence type="ECO:0000256" key="2">
    <source>
        <dbReference type="ARBA" id="ARBA00007749"/>
    </source>
</evidence>
<evidence type="ECO:0000256" key="4">
    <source>
        <dbReference type="ARBA" id="ARBA00022801"/>
    </source>
</evidence>
<dbReference type="InterPro" id="IPR036866">
    <property type="entry name" value="RibonucZ/Hydroxyglut_hydro"/>
</dbReference>
<evidence type="ECO:0000313" key="7">
    <source>
        <dbReference type="EMBL" id="KAF2188158.1"/>
    </source>
</evidence>
<dbReference type="InterPro" id="IPR051013">
    <property type="entry name" value="MBL_superfamily_lactonases"/>
</dbReference>
<accession>A0A6A6EC84</accession>
<sequence length="261" mass="28926">MWLSHVGNLVADEGFLMSGANAATASNPSPTSVRREMVMISVLISHPTEGLLLFETGAGRDYPEVWGPQISDIFARVNYSQDHELDAAIAKTGHSIKDVKGVILGHLHLDHAGGLEHFRGTDVPIYVHEEELKNAFYSVAAKTDLGSYLPTYLDIQLNWKSFHGDSWEVCSGLTMWLSAGHTPGLCILQINLAESGTWIFTSDQYIVKENYENSRPQGWLPRDHAKSTKSHQTVQSMQKLTGAKLVFGHCKETFLKYKSAP</sequence>
<dbReference type="AlphaFoldDB" id="A0A6A6EC84"/>
<evidence type="ECO:0000256" key="5">
    <source>
        <dbReference type="ARBA" id="ARBA00022833"/>
    </source>
</evidence>
<comment type="cofactor">
    <cofactor evidence="1">
        <name>Zn(2+)</name>
        <dbReference type="ChEBI" id="CHEBI:29105"/>
    </cofactor>
</comment>
<dbReference type="OrthoDB" id="10250730at2759"/>
<proteinExistence type="inferred from homology"/>
<gene>
    <name evidence="7" type="ORF">K469DRAFT_724740</name>
</gene>
<feature type="domain" description="Metallo-beta-lactamase" evidence="6">
    <location>
        <begin position="38"/>
        <end position="249"/>
    </location>
</feature>
<protein>
    <submittedName>
        <fullName evidence="7">Metallo-hydrolase/oxidoreductase</fullName>
    </submittedName>
</protein>
<dbReference type="PANTHER" id="PTHR42978">
    <property type="entry name" value="QUORUM-QUENCHING LACTONASE YTNP-RELATED-RELATED"/>
    <property type="match status" value="1"/>
</dbReference>
<dbReference type="Pfam" id="PF00753">
    <property type="entry name" value="Lactamase_B"/>
    <property type="match status" value="1"/>
</dbReference>
<organism evidence="7 8">
    <name type="scientific">Zopfia rhizophila CBS 207.26</name>
    <dbReference type="NCBI Taxonomy" id="1314779"/>
    <lineage>
        <taxon>Eukaryota</taxon>
        <taxon>Fungi</taxon>
        <taxon>Dikarya</taxon>
        <taxon>Ascomycota</taxon>
        <taxon>Pezizomycotina</taxon>
        <taxon>Dothideomycetes</taxon>
        <taxon>Dothideomycetes incertae sedis</taxon>
        <taxon>Zopfiaceae</taxon>
        <taxon>Zopfia</taxon>
    </lineage>
</organism>
<dbReference type="EMBL" id="ML994624">
    <property type="protein sequence ID" value="KAF2188158.1"/>
    <property type="molecule type" value="Genomic_DNA"/>
</dbReference>
<dbReference type="GO" id="GO:0016787">
    <property type="term" value="F:hydrolase activity"/>
    <property type="evidence" value="ECO:0007669"/>
    <property type="project" value="UniProtKB-KW"/>
</dbReference>
<dbReference type="SMART" id="SM00849">
    <property type="entry name" value="Lactamase_B"/>
    <property type="match status" value="1"/>
</dbReference>